<dbReference type="InterPro" id="IPR015125">
    <property type="entry name" value="53-BP1_Tudor"/>
</dbReference>
<dbReference type="InterPro" id="IPR002999">
    <property type="entry name" value="Tudor"/>
</dbReference>
<feature type="compositionally biased region" description="Polar residues" evidence="4">
    <location>
        <begin position="484"/>
        <end position="496"/>
    </location>
</feature>
<dbReference type="InterPro" id="IPR047252">
    <property type="entry name" value="TP53BP1-like"/>
</dbReference>
<evidence type="ECO:0000313" key="7">
    <source>
        <dbReference type="Proteomes" id="UP001283361"/>
    </source>
</evidence>
<feature type="region of interest" description="Disordered" evidence="4">
    <location>
        <begin position="263"/>
        <end position="283"/>
    </location>
</feature>
<dbReference type="GO" id="GO:0000077">
    <property type="term" value="P:DNA damage checkpoint signaling"/>
    <property type="evidence" value="ECO:0007669"/>
    <property type="project" value="TreeGrafter"/>
</dbReference>
<keyword evidence="3" id="KW-0539">Nucleus</keyword>
<feature type="region of interest" description="Disordered" evidence="4">
    <location>
        <begin position="160"/>
        <end position="191"/>
    </location>
</feature>
<dbReference type="InterPro" id="IPR047250">
    <property type="entry name" value="BRCT_p53bp1-like_rpt2"/>
</dbReference>
<feature type="compositionally biased region" description="Basic and acidic residues" evidence="4">
    <location>
        <begin position="171"/>
        <end position="185"/>
    </location>
</feature>
<feature type="region of interest" description="Disordered" evidence="4">
    <location>
        <begin position="936"/>
        <end position="977"/>
    </location>
</feature>
<comment type="caution">
    <text evidence="6">The sequence shown here is derived from an EMBL/GenBank/DDBJ whole genome shotgun (WGS) entry which is preliminary data.</text>
</comment>
<dbReference type="Pfam" id="PF09038">
    <property type="entry name" value="53-BP1_Tudor"/>
    <property type="match status" value="1"/>
</dbReference>
<feature type="region of interest" description="Disordered" evidence="4">
    <location>
        <begin position="394"/>
        <end position="414"/>
    </location>
</feature>
<comment type="subcellular location">
    <subcellularLocation>
        <location evidence="1">Nucleus</location>
    </subcellularLocation>
</comment>
<feature type="region of interest" description="Disordered" evidence="4">
    <location>
        <begin position="608"/>
        <end position="638"/>
    </location>
</feature>
<dbReference type="GO" id="GO:0045944">
    <property type="term" value="P:positive regulation of transcription by RNA polymerase II"/>
    <property type="evidence" value="ECO:0007669"/>
    <property type="project" value="TreeGrafter"/>
</dbReference>
<dbReference type="InterPro" id="IPR036420">
    <property type="entry name" value="BRCT_dom_sf"/>
</dbReference>
<evidence type="ECO:0000259" key="5">
    <source>
        <dbReference type="PROSITE" id="PS50172"/>
    </source>
</evidence>
<evidence type="ECO:0000256" key="3">
    <source>
        <dbReference type="ARBA" id="ARBA00023242"/>
    </source>
</evidence>
<dbReference type="GO" id="GO:0005634">
    <property type="term" value="C:nucleus"/>
    <property type="evidence" value="ECO:0007669"/>
    <property type="project" value="UniProtKB-SubCell"/>
</dbReference>
<dbReference type="Gene3D" id="2.30.30.140">
    <property type="match status" value="1"/>
</dbReference>
<feature type="region of interest" description="Disordered" evidence="4">
    <location>
        <begin position="1"/>
        <end position="20"/>
    </location>
</feature>
<evidence type="ECO:0000256" key="2">
    <source>
        <dbReference type="ARBA" id="ARBA00022763"/>
    </source>
</evidence>
<feature type="region of interest" description="Disordered" evidence="4">
    <location>
        <begin position="1339"/>
        <end position="1432"/>
    </location>
</feature>
<protein>
    <recommendedName>
        <fullName evidence="5">BRCT domain-containing protein</fullName>
    </recommendedName>
</protein>
<feature type="compositionally biased region" description="Basic and acidic residues" evidence="4">
    <location>
        <begin position="744"/>
        <end position="761"/>
    </location>
</feature>
<keyword evidence="2" id="KW-0227">DNA damage</keyword>
<sequence length="1693" mass="183322">MEANQEWTNGTESNLDADFLVPDSLDATSYSSKRELPALQEEQEPGSPILFECNEDPVASMASKRLTGSNLFVGEVDTETDPAEALVADTTSDFSGNSMRYESDKDITVVPRVSPGKTVDQPISTPAQMLSCLQLSGNPTLVPETCDSLDAVPPSLDAFDHQPTIVPDSPTEDHGLKDNLSHGHEDDDEDDGVVSFKPMVQTMNETAMDHAATQHSLGVIESQNFHLHLSPSQAASVPYDSDMGDDDDFGLIPGAVTTFDEQREMPAVSRSSENPATHSEQVLGSKPSFHLQKPIIGSNDAEPSQDETERSISVFKRIKSKVASPLKLKRVVDDSEEAVAPEAVPKTDKSQHKFFNLTESSSIKKSELAAGEVIGINSLQKIKISDDLNTITNDQSGQAMSPAKNIQVKESEKNEEGHAFTMIFSEDVDSNCENQDETLPYTYTETKEPVSEKSKAEVDAETTHNKFSDSSSDNFILSQKRMIPSSSTKVDSTGKTFTRLDPHQDDKDTPMAMEECVDAVILQISPGLQKQQSNIEMENEGPLSLAREKSTSFNSENVTVDGDAHHTDVTLKDKTISSKEDCVVIEAMDEAGSSFKYQTFAEGSTLAQSSSLDPYTFHGSQSQTYDTGPRMPLSDKPYIPARGKKVAVIKTMKKVLRKKSSCQQVGNKSSSSDVSAPEASKTRQGRRKKVGPQTKSTSPVVEEAAQPENFTALHDEDNFSRPHDPAPARSCVKQIAGSSSSHPGSHDLSKDHNADARDGQKSSKKSATVSFSTNTVTPSTVHDVTDSPDQEMERTTIQEVITSEVTVSKRTIKEVFNSKGQSLRKSEITEIVRKVRFEPQVTQQEVIEKMVSSGLVISPSRSTSTVTTGDLADISSSSLSRTFSSGSKASLEVLPSSQTLPTPAQRQKSTQKSDVASNISKSEGALTSKAVTTTLPSNFSVDVPPAVNDKPESKRSSTGSNTGQDLFSTPNQSIINPADSQLGKVLSSSATSTPDELGAQNVNSLPQGLIVPSLPVSHSPPHPGSSLPDKSSVSHLKELAGTSHVTRSKSPHKKDSELPKSGNNKHSKDISDVSMSHEKGLHIESKMSLDKSSVSSPQASIHTDLTIKPGGTGGRNKLSHSSKEDGEITDVQSTGFSIHGAPGSGDSGRVTSTKINTSVSAPISLQGGINKEQLTPYILNDYKSKPVIGAKVMSRWKDGFFYPGCISKIDSGKKAMVQFDDGSQRWARPNEIIMASELPVGQSVLVLAEGEDGFYLPGMVMGHSGPSPDVESEELFYQVERDDGVTQRCKRSSLMLSEDQAACLLSDEELRFSADAFTPSSAKPADISLDNLVEGKRSLKSVHQPGPSGSKTVVPSSSPSTSTMDLTGASASKSNRKRKVGPVATSTPTPKQARHGGKGGTPVKGKMRSTLGSVMSSPVEPRKSPRKLKTGPLSLHQTRNSRLFEGMVFMLTHAEKSAKWREYEKQMLQYSSLDTSVDESTDIEVDETPYDKEQLQFLIQQCGGRIVSSLDTETISASQCFLVAAEHQRTVKYMQALAAGIHIISHQWVLVSVRENKLQELVAYILPTGISYERKKLVEGSKGCLELSHQVIMVVSNSEDFVKAWISILSLTRCQLTTKFPARASKNDPGVDVVVSDSTCPSSLIRRCGQLSVPIVSSEWVAQCLINGKMVGFQDHHKYKHDFMEEEVETIHP</sequence>
<feature type="compositionally biased region" description="Polar residues" evidence="4">
    <location>
        <begin position="895"/>
        <end position="921"/>
    </location>
</feature>
<dbReference type="EMBL" id="JAWDGP010007160">
    <property type="protein sequence ID" value="KAK3729092.1"/>
    <property type="molecule type" value="Genomic_DNA"/>
</dbReference>
<dbReference type="InterPro" id="IPR001357">
    <property type="entry name" value="BRCT_dom"/>
</dbReference>
<dbReference type="SUPFAM" id="SSF52113">
    <property type="entry name" value="BRCT domain"/>
    <property type="match status" value="2"/>
</dbReference>
<dbReference type="Pfam" id="PF18428">
    <property type="entry name" value="BRCT_3"/>
    <property type="match status" value="1"/>
</dbReference>
<gene>
    <name evidence="6" type="ORF">RRG08_005465</name>
</gene>
<dbReference type="CDD" id="cd17724">
    <property type="entry name" value="BRCT_p53bp1_rpt2"/>
    <property type="match status" value="1"/>
</dbReference>
<proteinExistence type="predicted"/>
<dbReference type="SMART" id="SM00292">
    <property type="entry name" value="BRCT"/>
    <property type="match status" value="1"/>
</dbReference>
<feature type="domain" description="BRCT" evidence="5">
    <location>
        <begin position="1633"/>
        <end position="1678"/>
    </location>
</feature>
<feature type="compositionally biased region" description="Low complexity" evidence="4">
    <location>
        <begin position="875"/>
        <end position="887"/>
    </location>
</feature>
<feature type="compositionally biased region" description="Basic and acidic residues" evidence="4">
    <location>
        <begin position="713"/>
        <end position="726"/>
    </location>
</feature>
<feature type="region of interest" description="Disordered" evidence="4">
    <location>
        <begin position="657"/>
        <end position="792"/>
    </location>
</feature>
<accession>A0AAE0Y0V7</accession>
<dbReference type="Pfam" id="PF16589">
    <property type="entry name" value="BRCT_2"/>
    <property type="match status" value="1"/>
</dbReference>
<feature type="compositionally biased region" description="Low complexity" evidence="4">
    <location>
        <begin position="1345"/>
        <end position="1363"/>
    </location>
</feature>
<feature type="region of interest" description="Disordered" evidence="4">
    <location>
        <begin position="875"/>
        <end position="921"/>
    </location>
</feature>
<feature type="region of interest" description="Disordered" evidence="4">
    <location>
        <begin position="484"/>
        <end position="507"/>
    </location>
</feature>
<feature type="compositionally biased region" description="Polar residues" evidence="4">
    <location>
        <begin position="269"/>
        <end position="282"/>
    </location>
</feature>
<evidence type="ECO:0000256" key="1">
    <source>
        <dbReference type="ARBA" id="ARBA00004123"/>
    </source>
</evidence>
<feature type="compositionally biased region" description="Polar residues" evidence="4">
    <location>
        <begin position="956"/>
        <end position="977"/>
    </location>
</feature>
<dbReference type="InterPro" id="IPR047249">
    <property type="entry name" value="BRCT_p53bp1-like_rpt1"/>
</dbReference>
<dbReference type="CDD" id="cd17745">
    <property type="entry name" value="BRCT_p53bp1_rpt1"/>
    <property type="match status" value="1"/>
</dbReference>
<feature type="compositionally biased region" description="Polar residues" evidence="4">
    <location>
        <begin position="1"/>
        <end position="14"/>
    </location>
</feature>
<dbReference type="Gene3D" id="2.30.30.30">
    <property type="match status" value="1"/>
</dbReference>
<dbReference type="PANTHER" id="PTHR15321:SF3">
    <property type="entry name" value="TP53-BINDING PROTEIN 1"/>
    <property type="match status" value="1"/>
</dbReference>
<dbReference type="SMART" id="SM00333">
    <property type="entry name" value="TUDOR"/>
    <property type="match status" value="1"/>
</dbReference>
<dbReference type="Proteomes" id="UP001283361">
    <property type="component" value="Unassembled WGS sequence"/>
</dbReference>
<dbReference type="PROSITE" id="PS50172">
    <property type="entry name" value="BRCT"/>
    <property type="match status" value="2"/>
</dbReference>
<dbReference type="PANTHER" id="PTHR15321">
    <property type="entry name" value="TUMOR SUPPRESSOR P53-BINDING PROTEIN 1"/>
    <property type="match status" value="1"/>
</dbReference>
<feature type="region of interest" description="Disordered" evidence="4">
    <location>
        <begin position="1009"/>
        <end position="1075"/>
    </location>
</feature>
<organism evidence="6 7">
    <name type="scientific">Elysia crispata</name>
    <name type="common">lettuce slug</name>
    <dbReference type="NCBI Taxonomy" id="231223"/>
    <lineage>
        <taxon>Eukaryota</taxon>
        <taxon>Metazoa</taxon>
        <taxon>Spiralia</taxon>
        <taxon>Lophotrochozoa</taxon>
        <taxon>Mollusca</taxon>
        <taxon>Gastropoda</taxon>
        <taxon>Heterobranchia</taxon>
        <taxon>Euthyneura</taxon>
        <taxon>Panpulmonata</taxon>
        <taxon>Sacoglossa</taxon>
        <taxon>Placobranchoidea</taxon>
        <taxon>Plakobranchidae</taxon>
        <taxon>Elysia</taxon>
    </lineage>
</organism>
<dbReference type="Gene3D" id="3.40.50.10190">
    <property type="entry name" value="BRCT domain"/>
    <property type="match status" value="2"/>
</dbReference>
<feature type="compositionally biased region" description="Polar residues" evidence="4">
    <location>
        <begin position="608"/>
        <end position="626"/>
    </location>
</feature>
<dbReference type="SUPFAM" id="SSF63748">
    <property type="entry name" value="Tudor/PWWP/MBT"/>
    <property type="match status" value="1"/>
</dbReference>
<feature type="compositionally biased region" description="Basic and acidic residues" evidence="4">
    <location>
        <begin position="498"/>
        <end position="507"/>
    </location>
</feature>
<name>A0AAE0Y0V7_9GAST</name>
<feature type="domain" description="BRCT" evidence="5">
    <location>
        <begin position="1439"/>
        <end position="1566"/>
    </location>
</feature>
<dbReference type="InterPro" id="IPR014722">
    <property type="entry name" value="Rib_uL2_dom2"/>
</dbReference>
<feature type="compositionally biased region" description="Basic and acidic residues" evidence="4">
    <location>
        <begin position="1066"/>
        <end position="1075"/>
    </location>
</feature>
<feature type="region of interest" description="Disordered" evidence="4">
    <location>
        <begin position="1099"/>
        <end position="1123"/>
    </location>
</feature>
<keyword evidence="7" id="KW-1185">Reference proteome</keyword>
<feature type="compositionally biased region" description="Low complexity" evidence="4">
    <location>
        <begin position="669"/>
        <end position="679"/>
    </location>
</feature>
<evidence type="ECO:0000313" key="6">
    <source>
        <dbReference type="EMBL" id="KAK3729092.1"/>
    </source>
</evidence>
<dbReference type="GO" id="GO:0042393">
    <property type="term" value="F:histone binding"/>
    <property type="evidence" value="ECO:0007669"/>
    <property type="project" value="TreeGrafter"/>
</dbReference>
<feature type="compositionally biased region" description="Polar residues" evidence="4">
    <location>
        <begin position="765"/>
        <end position="782"/>
    </location>
</feature>
<reference evidence="6" key="1">
    <citation type="journal article" date="2023" name="G3 (Bethesda)">
        <title>A reference genome for the long-term kleptoplast-retaining sea slug Elysia crispata morphotype clarki.</title>
        <authorList>
            <person name="Eastman K.E."/>
            <person name="Pendleton A.L."/>
            <person name="Shaikh M.A."/>
            <person name="Suttiyut T."/>
            <person name="Ogas R."/>
            <person name="Tomko P."/>
            <person name="Gavelis G."/>
            <person name="Widhalm J.R."/>
            <person name="Wisecaver J.H."/>
        </authorList>
    </citation>
    <scope>NUCLEOTIDE SEQUENCE</scope>
    <source>
        <strain evidence="6">ECLA1</strain>
    </source>
</reference>
<evidence type="ECO:0000256" key="4">
    <source>
        <dbReference type="SAM" id="MobiDB-lite"/>
    </source>
</evidence>